<keyword evidence="5" id="KW-0449">Lipoprotein</keyword>
<dbReference type="PROSITE" id="PS01037">
    <property type="entry name" value="SBP_BACTERIAL_1"/>
    <property type="match status" value="1"/>
</dbReference>
<dbReference type="InterPro" id="IPR006060">
    <property type="entry name" value="Maltose/Cyclodextrin-bd"/>
</dbReference>
<dbReference type="GO" id="GO:0005886">
    <property type="term" value="C:plasma membrane"/>
    <property type="evidence" value="ECO:0007669"/>
    <property type="project" value="UniProtKB-SubCell"/>
</dbReference>
<keyword evidence="5" id="KW-1003">Cell membrane</keyword>
<evidence type="ECO:0000313" key="7">
    <source>
        <dbReference type="Proteomes" id="UP000515981"/>
    </source>
</evidence>
<dbReference type="PROSITE" id="PS51257">
    <property type="entry name" value="PROKAR_LIPOPROTEIN"/>
    <property type="match status" value="1"/>
</dbReference>
<proteinExistence type="inferred from homology"/>
<dbReference type="KEGG" id="ssun:H9Q77_02965"/>
<dbReference type="AlphaFoldDB" id="A0A7G9FX45"/>
<comment type="subcellular location">
    <subcellularLocation>
        <location evidence="5">Cell membrane</location>
        <topology evidence="5">Lipid-anchor</topology>
    </subcellularLocation>
</comment>
<sequence>MKKDMKKLVSIVLTGIMCISLAGCAGNQEAKNPNPGGDSTEVTIKIMSWLADPVQSGIEKMNQEFMEEHPGVTIEYEAVTGDDYRTVLQTRFASGDGPDIFMNAGYSWLDTFQQYMSPITDEEWAQYLPEASKQRWGADGEYYGFPINLQSISYVYNKDMFEKAGISELPDTFEELQDACEKLEAIGVTPFGIPGGLTARLAHSFNVALGHHDDPTAFIQQLRSGEATCADDEAFNQWADFFEYTIQHSTDDVLTCDDDAIYTLFATEQVAMIQAGSWCESALKEINPDLDIGIIPMSINNNEDENFIAGDAADGFSIAENENTELSKELVAYWALSDSGVNIFKEYQMIPAMSNCKYDASELGQILEEADQYFKNGEYFGWYWYAFPDLTADLQFGAIMQSYISGSIDKQEMLDQFDLKIAELEAKSQQ</sequence>
<comment type="similarity">
    <text evidence="1 5">Belongs to the bacterial solute-binding protein 1 family.</text>
</comment>
<evidence type="ECO:0000256" key="1">
    <source>
        <dbReference type="ARBA" id="ARBA00008520"/>
    </source>
</evidence>
<evidence type="ECO:0000256" key="2">
    <source>
        <dbReference type="ARBA" id="ARBA00022448"/>
    </source>
</evidence>
<evidence type="ECO:0000256" key="3">
    <source>
        <dbReference type="ARBA" id="ARBA00022729"/>
    </source>
</evidence>
<keyword evidence="7" id="KW-1185">Reference proteome</keyword>
<gene>
    <name evidence="6" type="ORF">H9Q77_02965</name>
</gene>
<keyword evidence="5" id="KW-0472">Membrane</keyword>
<name>A0A7G9FX45_9FIRM</name>
<dbReference type="InterPro" id="IPR050490">
    <property type="entry name" value="Bact_solute-bd_prot1"/>
</dbReference>
<dbReference type="PANTHER" id="PTHR43649">
    <property type="entry name" value="ARABINOSE-BINDING PROTEIN-RELATED"/>
    <property type="match status" value="1"/>
</dbReference>
<keyword evidence="3 5" id="KW-0732">Signal</keyword>
<keyword evidence="5" id="KW-0762">Sugar transport</keyword>
<dbReference type="GO" id="GO:0015144">
    <property type="term" value="F:carbohydrate transmembrane transporter activity"/>
    <property type="evidence" value="ECO:0007669"/>
    <property type="project" value="InterPro"/>
</dbReference>
<evidence type="ECO:0000313" key="6">
    <source>
        <dbReference type="EMBL" id="QNM03127.1"/>
    </source>
</evidence>
<dbReference type="Gene3D" id="3.40.190.10">
    <property type="entry name" value="Periplasmic binding protein-like II"/>
    <property type="match status" value="2"/>
</dbReference>
<dbReference type="Proteomes" id="UP000515981">
    <property type="component" value="Chromosome"/>
</dbReference>
<dbReference type="Pfam" id="PF01547">
    <property type="entry name" value="SBP_bac_1"/>
    <property type="match status" value="1"/>
</dbReference>
<protein>
    <recommendedName>
        <fullName evidence="4 5">Maltodextrin-binding protein</fullName>
    </recommendedName>
</protein>
<feature type="signal peptide" evidence="5">
    <location>
        <begin position="1"/>
        <end position="25"/>
    </location>
</feature>
<dbReference type="RefSeq" id="WP_249326493.1">
    <property type="nucleotide sequence ID" value="NZ_CP060633.1"/>
</dbReference>
<dbReference type="EMBL" id="CP060633">
    <property type="protein sequence ID" value="QNM03127.1"/>
    <property type="molecule type" value="Genomic_DNA"/>
</dbReference>
<feature type="chain" id="PRO_5039760074" description="Maltodextrin-binding protein" evidence="5">
    <location>
        <begin position="26"/>
        <end position="430"/>
    </location>
</feature>
<dbReference type="InterPro" id="IPR006059">
    <property type="entry name" value="SBP"/>
</dbReference>
<evidence type="ECO:0000256" key="4">
    <source>
        <dbReference type="ARBA" id="ARBA00030303"/>
    </source>
</evidence>
<dbReference type="SUPFAM" id="SSF53850">
    <property type="entry name" value="Periplasmic binding protein-like II"/>
    <property type="match status" value="1"/>
</dbReference>
<dbReference type="PANTHER" id="PTHR43649:SF29">
    <property type="entry name" value="OSMOPROTECTIVE COMPOUNDS-BINDING PROTEIN GGTB"/>
    <property type="match status" value="1"/>
</dbReference>
<accession>A0A7G9FX45</accession>
<dbReference type="PRINTS" id="PR00181">
    <property type="entry name" value="MALTOSEBP"/>
</dbReference>
<evidence type="ECO:0000256" key="5">
    <source>
        <dbReference type="RuleBase" id="RU365005"/>
    </source>
</evidence>
<organism evidence="6 7">
    <name type="scientific">Simiaoa sunii</name>
    <dbReference type="NCBI Taxonomy" id="2763672"/>
    <lineage>
        <taxon>Bacteria</taxon>
        <taxon>Bacillati</taxon>
        <taxon>Bacillota</taxon>
        <taxon>Clostridia</taxon>
        <taxon>Lachnospirales</taxon>
        <taxon>Lachnospiraceae</taxon>
        <taxon>Simiaoa</taxon>
    </lineage>
</organism>
<keyword evidence="2 5" id="KW-0813">Transport</keyword>
<dbReference type="InterPro" id="IPR006061">
    <property type="entry name" value="SBP_1_CS"/>
</dbReference>
<reference evidence="6 7" key="1">
    <citation type="submission" date="2020-08" db="EMBL/GenBank/DDBJ databases">
        <authorList>
            <person name="Liu C."/>
            <person name="Sun Q."/>
        </authorList>
    </citation>
    <scope>NUCLEOTIDE SEQUENCE [LARGE SCALE GENOMIC DNA]</scope>
    <source>
        <strain evidence="6 7">NSJ-8</strain>
    </source>
</reference>